<protein>
    <submittedName>
        <fullName evidence="3">Uncharacterized protein</fullName>
    </submittedName>
</protein>
<feature type="region of interest" description="Disordered" evidence="1">
    <location>
        <begin position="72"/>
        <end position="105"/>
    </location>
</feature>
<gene>
    <name evidence="3" type="ORF">C8034_v008613</name>
</gene>
<dbReference type="EMBL" id="QAPF01000418">
    <property type="protein sequence ID" value="TEA10823.1"/>
    <property type="molecule type" value="Genomic_DNA"/>
</dbReference>
<feature type="region of interest" description="Disordered" evidence="1">
    <location>
        <begin position="27"/>
        <end position="55"/>
    </location>
</feature>
<feature type="compositionally biased region" description="Gly residues" evidence="1">
    <location>
        <begin position="81"/>
        <end position="90"/>
    </location>
</feature>
<accession>A0A4R8T2E0</accession>
<evidence type="ECO:0000313" key="3">
    <source>
        <dbReference type="EMBL" id="TEA10823.1"/>
    </source>
</evidence>
<dbReference type="Proteomes" id="UP000295604">
    <property type="component" value="Unassembled WGS sequence"/>
</dbReference>
<keyword evidence="2" id="KW-0732">Signal</keyword>
<proteinExistence type="predicted"/>
<dbReference type="AlphaFoldDB" id="A0A4R8T2E0"/>
<evidence type="ECO:0000313" key="4">
    <source>
        <dbReference type="Proteomes" id="UP000295604"/>
    </source>
</evidence>
<keyword evidence="4" id="KW-1185">Reference proteome</keyword>
<comment type="caution">
    <text evidence="3">The sequence shown here is derived from an EMBL/GenBank/DDBJ whole genome shotgun (WGS) entry which is preliminary data.</text>
</comment>
<feature type="compositionally biased region" description="Low complexity" evidence="1">
    <location>
        <begin position="91"/>
        <end position="105"/>
    </location>
</feature>
<organism evidence="3 4">
    <name type="scientific">Colletotrichum sidae</name>
    <dbReference type="NCBI Taxonomy" id="1347389"/>
    <lineage>
        <taxon>Eukaryota</taxon>
        <taxon>Fungi</taxon>
        <taxon>Dikarya</taxon>
        <taxon>Ascomycota</taxon>
        <taxon>Pezizomycotina</taxon>
        <taxon>Sordariomycetes</taxon>
        <taxon>Hypocreomycetidae</taxon>
        <taxon>Glomerellales</taxon>
        <taxon>Glomerellaceae</taxon>
        <taxon>Colletotrichum</taxon>
        <taxon>Colletotrichum orbiculare species complex</taxon>
    </lineage>
</organism>
<reference evidence="3 4" key="1">
    <citation type="submission" date="2018-11" db="EMBL/GenBank/DDBJ databases">
        <title>Genome sequence and assembly of Colletotrichum sidae.</title>
        <authorList>
            <person name="Gan P."/>
            <person name="Shirasu K."/>
        </authorList>
    </citation>
    <scope>NUCLEOTIDE SEQUENCE [LARGE SCALE GENOMIC DNA]</scope>
    <source>
        <strain evidence="3 4">CBS 518.97</strain>
    </source>
</reference>
<evidence type="ECO:0000256" key="1">
    <source>
        <dbReference type="SAM" id="MobiDB-lite"/>
    </source>
</evidence>
<feature type="chain" id="PRO_5020681645" evidence="2">
    <location>
        <begin position="19"/>
        <end position="130"/>
    </location>
</feature>
<name>A0A4R8T2E0_9PEZI</name>
<evidence type="ECO:0000256" key="2">
    <source>
        <dbReference type="SAM" id="SignalP"/>
    </source>
</evidence>
<sequence length="130" mass="13215">MVILITSVFAGTLLLVAAQHRLPRCHQNVNQSTRHPPDGLLRGPRTRQHARTPPRVSALLIGDAKVPFALVEAEEGRAGSSTGGGGGSGGSTTSSGSGSPTASPSAAEHLVSNMITVLVAGALSVFAWVV</sequence>
<feature type="signal peptide" evidence="2">
    <location>
        <begin position="1"/>
        <end position="18"/>
    </location>
</feature>